<sequence length="130" mass="14182">IARLPLLSHTPFLLPLLGVRAHLAPYLQDLQTSGGEQPEPISPPLSGVPGAAVVQEATAGPRPARGYSCSPAGAAETSLTERSRLPASSCQKVTLIVKTGFWDLCFHVAPLRFPRWMLSELVFHWQIKRF</sequence>
<feature type="chain" id="PRO_5034342204" evidence="1">
    <location>
        <begin position="22"/>
        <end position="130"/>
    </location>
</feature>
<name>A0A8B9Q872_APTOW</name>
<keyword evidence="1" id="KW-0732">Signal</keyword>
<accession>A0A8B9Q872</accession>
<dbReference type="Proteomes" id="UP000694424">
    <property type="component" value="Unplaced"/>
</dbReference>
<dbReference type="AlphaFoldDB" id="A0A8B9Q872"/>
<evidence type="ECO:0000313" key="2">
    <source>
        <dbReference type="Ensembl" id="ENSAOWP00000022468.1"/>
    </source>
</evidence>
<reference evidence="2" key="2">
    <citation type="submission" date="2025-09" db="UniProtKB">
        <authorList>
            <consortium name="Ensembl"/>
        </authorList>
    </citation>
    <scope>IDENTIFICATION</scope>
</reference>
<reference evidence="2" key="1">
    <citation type="submission" date="2025-08" db="UniProtKB">
        <authorList>
            <consortium name="Ensembl"/>
        </authorList>
    </citation>
    <scope>IDENTIFICATION</scope>
</reference>
<protein>
    <submittedName>
        <fullName evidence="2">Uncharacterized protein</fullName>
    </submittedName>
</protein>
<feature type="signal peptide" evidence="1">
    <location>
        <begin position="1"/>
        <end position="21"/>
    </location>
</feature>
<keyword evidence="3" id="KW-1185">Reference proteome</keyword>
<organism evidence="2 3">
    <name type="scientific">Apteryx owenii</name>
    <name type="common">Little spotted kiwi</name>
    <dbReference type="NCBI Taxonomy" id="8824"/>
    <lineage>
        <taxon>Eukaryota</taxon>
        <taxon>Metazoa</taxon>
        <taxon>Chordata</taxon>
        <taxon>Craniata</taxon>
        <taxon>Vertebrata</taxon>
        <taxon>Euteleostomi</taxon>
        <taxon>Archelosauria</taxon>
        <taxon>Archosauria</taxon>
        <taxon>Dinosauria</taxon>
        <taxon>Saurischia</taxon>
        <taxon>Theropoda</taxon>
        <taxon>Coelurosauria</taxon>
        <taxon>Aves</taxon>
        <taxon>Palaeognathae</taxon>
        <taxon>Apterygiformes</taxon>
        <taxon>Apterygidae</taxon>
        <taxon>Apteryx</taxon>
    </lineage>
</organism>
<dbReference type="Ensembl" id="ENSAOWT00000025469.1">
    <property type="protein sequence ID" value="ENSAOWP00000022468.1"/>
    <property type="gene ID" value="ENSAOWG00000015180.1"/>
</dbReference>
<evidence type="ECO:0000256" key="1">
    <source>
        <dbReference type="SAM" id="SignalP"/>
    </source>
</evidence>
<proteinExistence type="predicted"/>
<evidence type="ECO:0000313" key="3">
    <source>
        <dbReference type="Proteomes" id="UP000694424"/>
    </source>
</evidence>